<reference evidence="1" key="3">
    <citation type="submission" date="2025-09" db="UniProtKB">
        <authorList>
            <consortium name="Ensembl"/>
        </authorList>
    </citation>
    <scope>IDENTIFICATION</scope>
    <source>
        <strain evidence="1">broiler</strain>
    </source>
</reference>
<sequence length="105" mass="11515">SAAYRLFMNACCEIVLPAWSSGAPGPPFLLPPRTRTQPPAARGAEAILWPLCPLPARPCRRLATGRCAAWRRGGRSGVAGGRDWELWFQVGIRREMLEPQSSLMA</sequence>
<reference evidence="1" key="1">
    <citation type="submission" date="2020-11" db="EMBL/GenBank/DDBJ databases">
        <title>Gallus gallus (Chicken) genome, bGalGal1, GRCg7b, maternal haplotype autosomes + Z &amp; W.</title>
        <authorList>
            <person name="Warren W."/>
            <person name="Formenti G."/>
            <person name="Fedrigo O."/>
            <person name="Haase B."/>
            <person name="Mountcastle J."/>
            <person name="Balacco J."/>
            <person name="Tracey A."/>
            <person name="Schneider V."/>
            <person name="Okimoto R."/>
            <person name="Cheng H."/>
            <person name="Hawken R."/>
            <person name="Howe K."/>
            <person name="Jarvis E.D."/>
        </authorList>
    </citation>
    <scope>NUCLEOTIDE SEQUENCE [LARGE SCALE GENOMIC DNA]</scope>
    <source>
        <strain evidence="1">Broiler</strain>
    </source>
</reference>
<organism evidence="1 2">
    <name type="scientific">Gallus gallus</name>
    <name type="common">Chicken</name>
    <dbReference type="NCBI Taxonomy" id="9031"/>
    <lineage>
        <taxon>Eukaryota</taxon>
        <taxon>Metazoa</taxon>
        <taxon>Chordata</taxon>
        <taxon>Craniata</taxon>
        <taxon>Vertebrata</taxon>
        <taxon>Euteleostomi</taxon>
        <taxon>Archelosauria</taxon>
        <taxon>Archosauria</taxon>
        <taxon>Dinosauria</taxon>
        <taxon>Saurischia</taxon>
        <taxon>Theropoda</taxon>
        <taxon>Coelurosauria</taxon>
        <taxon>Aves</taxon>
        <taxon>Neognathae</taxon>
        <taxon>Galloanserae</taxon>
        <taxon>Galliformes</taxon>
        <taxon>Phasianidae</taxon>
        <taxon>Phasianinae</taxon>
        <taxon>Gallus</taxon>
    </lineage>
</organism>
<accession>A0A8V0YRV0</accession>
<evidence type="ECO:0000313" key="1">
    <source>
        <dbReference type="Ensembl" id="ENSGALP00010021429.1"/>
    </source>
</evidence>
<name>A0A8V0YRV0_CHICK</name>
<protein>
    <submittedName>
        <fullName evidence="1">Uncharacterized protein</fullName>
    </submittedName>
</protein>
<keyword evidence="2" id="KW-1185">Reference proteome</keyword>
<reference evidence="1" key="2">
    <citation type="submission" date="2025-08" db="UniProtKB">
        <authorList>
            <consortium name="Ensembl"/>
        </authorList>
    </citation>
    <scope>IDENTIFICATION</scope>
    <source>
        <strain evidence="1">broiler</strain>
    </source>
</reference>
<dbReference type="Ensembl" id="ENSGALT00010036755.1">
    <property type="protein sequence ID" value="ENSGALP00010021429.1"/>
    <property type="gene ID" value="ENSGALG00010015269.1"/>
</dbReference>
<evidence type="ECO:0000313" key="2">
    <source>
        <dbReference type="Proteomes" id="UP000000539"/>
    </source>
</evidence>
<proteinExistence type="predicted"/>
<dbReference type="Proteomes" id="UP000000539">
    <property type="component" value="Chromosome 13"/>
</dbReference>
<dbReference type="AlphaFoldDB" id="A0A8V0YRV0"/>